<dbReference type="Proteomes" id="UP000636956">
    <property type="component" value="Unassembled WGS sequence"/>
</dbReference>
<keyword evidence="1" id="KW-0472">Membrane</keyword>
<sequence length="75" mass="7641">MDARTELGVWRVVSGIVAFGCAIAAFNLEPSVGVLVTFPGFFASFMLGMLGSKGVGWCAAILNGIALFIAASGSV</sequence>
<protein>
    <submittedName>
        <fullName evidence="2">Uncharacterized protein</fullName>
    </submittedName>
</protein>
<comment type="caution">
    <text evidence="2">The sequence shown here is derived from an EMBL/GenBank/DDBJ whole genome shotgun (WGS) entry which is preliminary data.</text>
</comment>
<dbReference type="AlphaFoldDB" id="A0A917UQJ8"/>
<feature type="transmembrane region" description="Helical" evidence="1">
    <location>
        <begin position="57"/>
        <end position="74"/>
    </location>
</feature>
<reference evidence="2" key="2">
    <citation type="submission" date="2020-09" db="EMBL/GenBank/DDBJ databases">
        <authorList>
            <person name="Sun Q."/>
            <person name="Zhou Y."/>
        </authorList>
    </citation>
    <scope>NUCLEOTIDE SEQUENCE</scope>
    <source>
        <strain evidence="2">CGMCC 1.8984</strain>
    </source>
</reference>
<reference evidence="2" key="1">
    <citation type="journal article" date="2014" name="Int. J. Syst. Evol. Microbiol.">
        <title>Complete genome sequence of Corynebacterium casei LMG S-19264T (=DSM 44701T), isolated from a smear-ripened cheese.</title>
        <authorList>
            <consortium name="US DOE Joint Genome Institute (JGI-PGF)"/>
            <person name="Walter F."/>
            <person name="Albersmeier A."/>
            <person name="Kalinowski J."/>
            <person name="Ruckert C."/>
        </authorList>
    </citation>
    <scope>NUCLEOTIDE SEQUENCE</scope>
    <source>
        <strain evidence="2">CGMCC 1.8984</strain>
    </source>
</reference>
<feature type="transmembrane region" description="Helical" evidence="1">
    <location>
        <begin position="32"/>
        <end position="50"/>
    </location>
</feature>
<evidence type="ECO:0000313" key="3">
    <source>
        <dbReference type="Proteomes" id="UP000636956"/>
    </source>
</evidence>
<proteinExistence type="predicted"/>
<keyword evidence="3" id="KW-1185">Reference proteome</keyword>
<organism evidence="2 3">
    <name type="scientific">Agromyces bauzanensis</name>
    <dbReference type="NCBI Taxonomy" id="1308924"/>
    <lineage>
        <taxon>Bacteria</taxon>
        <taxon>Bacillati</taxon>
        <taxon>Actinomycetota</taxon>
        <taxon>Actinomycetes</taxon>
        <taxon>Micrococcales</taxon>
        <taxon>Microbacteriaceae</taxon>
        <taxon>Agromyces</taxon>
    </lineage>
</organism>
<keyword evidence="1" id="KW-0812">Transmembrane</keyword>
<evidence type="ECO:0000313" key="2">
    <source>
        <dbReference type="EMBL" id="GGJ76427.1"/>
    </source>
</evidence>
<gene>
    <name evidence="2" type="ORF">GCM10011372_13320</name>
</gene>
<feature type="transmembrane region" description="Helical" evidence="1">
    <location>
        <begin position="7"/>
        <end position="26"/>
    </location>
</feature>
<accession>A0A917UQJ8</accession>
<evidence type="ECO:0000256" key="1">
    <source>
        <dbReference type="SAM" id="Phobius"/>
    </source>
</evidence>
<keyword evidence="1" id="KW-1133">Transmembrane helix</keyword>
<name>A0A917UQJ8_9MICO</name>
<dbReference type="EMBL" id="BMMD01000006">
    <property type="protein sequence ID" value="GGJ76427.1"/>
    <property type="molecule type" value="Genomic_DNA"/>
</dbReference>